<dbReference type="InterPro" id="IPR007627">
    <property type="entry name" value="RNA_pol_sigma70_r2"/>
</dbReference>
<keyword evidence="5" id="KW-0804">Transcription</keyword>
<evidence type="ECO:0000259" key="7">
    <source>
        <dbReference type="Pfam" id="PF08281"/>
    </source>
</evidence>
<dbReference type="InterPro" id="IPR013325">
    <property type="entry name" value="RNA_pol_sigma_r2"/>
</dbReference>
<gene>
    <name evidence="8" type="ORF">AACH06_09255</name>
</gene>
<evidence type="ECO:0000256" key="5">
    <source>
        <dbReference type="ARBA" id="ARBA00023163"/>
    </source>
</evidence>
<evidence type="ECO:0000256" key="4">
    <source>
        <dbReference type="ARBA" id="ARBA00023125"/>
    </source>
</evidence>
<evidence type="ECO:0000256" key="1">
    <source>
        <dbReference type="ARBA" id="ARBA00010641"/>
    </source>
</evidence>
<dbReference type="InterPro" id="IPR014284">
    <property type="entry name" value="RNA_pol_sigma-70_dom"/>
</dbReference>
<dbReference type="InterPro" id="IPR013324">
    <property type="entry name" value="RNA_pol_sigma_r3/r4-like"/>
</dbReference>
<dbReference type="EMBL" id="JBBUTG010000004">
    <property type="protein sequence ID" value="MEK8031000.1"/>
    <property type="molecule type" value="Genomic_DNA"/>
</dbReference>
<evidence type="ECO:0000259" key="6">
    <source>
        <dbReference type="Pfam" id="PF04542"/>
    </source>
</evidence>
<accession>A0ABU9BM21</accession>
<evidence type="ECO:0000256" key="3">
    <source>
        <dbReference type="ARBA" id="ARBA00023082"/>
    </source>
</evidence>
<dbReference type="Proteomes" id="UP001371218">
    <property type="component" value="Unassembled WGS sequence"/>
</dbReference>
<dbReference type="InterPro" id="IPR013249">
    <property type="entry name" value="RNA_pol_sigma70_r4_t2"/>
</dbReference>
<organism evidence="8 9">
    <name type="scientific">Ideonella lacteola</name>
    <dbReference type="NCBI Taxonomy" id="2984193"/>
    <lineage>
        <taxon>Bacteria</taxon>
        <taxon>Pseudomonadati</taxon>
        <taxon>Pseudomonadota</taxon>
        <taxon>Betaproteobacteria</taxon>
        <taxon>Burkholderiales</taxon>
        <taxon>Sphaerotilaceae</taxon>
        <taxon>Ideonella</taxon>
    </lineage>
</organism>
<sequence>MNAPTTRGQAPVPADAGRRDDDLVALLSGGQRELAFSRLAERYGTKVYRLCLAMLRDPARAEEAAQDALLRAWRSSVSYRPQAGSLSTWLYAITRNRCLSLLEKSALPAVSMSDEAVEAEAAALAAPQPHELHADAEAVLRELVEALPTSQRLALTLYYYEERSVADAAAMLGLPEATVKTHLHRGRQSLRARLAERGLADPALWL</sequence>
<dbReference type="SUPFAM" id="SSF88946">
    <property type="entry name" value="Sigma2 domain of RNA polymerase sigma factors"/>
    <property type="match status" value="1"/>
</dbReference>
<comment type="similarity">
    <text evidence="1">Belongs to the sigma-70 factor family. ECF subfamily.</text>
</comment>
<dbReference type="RefSeq" id="WP_341425365.1">
    <property type="nucleotide sequence ID" value="NZ_JBBUTG010000004.1"/>
</dbReference>
<feature type="domain" description="RNA polymerase sigma factor 70 region 4 type 2" evidence="7">
    <location>
        <begin position="140"/>
        <end position="190"/>
    </location>
</feature>
<name>A0ABU9BM21_9BURK</name>
<reference evidence="8 9" key="1">
    <citation type="submission" date="2024-04" db="EMBL/GenBank/DDBJ databases">
        <title>Novel species of the genus Ideonella isolated from streams.</title>
        <authorList>
            <person name="Lu H."/>
        </authorList>
    </citation>
    <scope>NUCLEOTIDE SEQUENCE [LARGE SCALE GENOMIC DNA]</scope>
    <source>
        <strain evidence="8 9">DXS29W</strain>
    </source>
</reference>
<protein>
    <submittedName>
        <fullName evidence="8">RNA polymerase sigma factor</fullName>
    </submittedName>
</protein>
<dbReference type="Gene3D" id="1.10.10.10">
    <property type="entry name" value="Winged helix-like DNA-binding domain superfamily/Winged helix DNA-binding domain"/>
    <property type="match status" value="1"/>
</dbReference>
<evidence type="ECO:0000256" key="2">
    <source>
        <dbReference type="ARBA" id="ARBA00023015"/>
    </source>
</evidence>
<evidence type="ECO:0000313" key="9">
    <source>
        <dbReference type="Proteomes" id="UP001371218"/>
    </source>
</evidence>
<dbReference type="InterPro" id="IPR036388">
    <property type="entry name" value="WH-like_DNA-bd_sf"/>
</dbReference>
<evidence type="ECO:0000313" key="8">
    <source>
        <dbReference type="EMBL" id="MEK8031000.1"/>
    </source>
</evidence>
<dbReference type="Pfam" id="PF04542">
    <property type="entry name" value="Sigma70_r2"/>
    <property type="match status" value="1"/>
</dbReference>
<comment type="caution">
    <text evidence="8">The sequence shown here is derived from an EMBL/GenBank/DDBJ whole genome shotgun (WGS) entry which is preliminary data.</text>
</comment>
<dbReference type="InterPro" id="IPR039425">
    <property type="entry name" value="RNA_pol_sigma-70-like"/>
</dbReference>
<dbReference type="Gene3D" id="1.10.1740.10">
    <property type="match status" value="1"/>
</dbReference>
<dbReference type="PANTHER" id="PTHR43133:SF8">
    <property type="entry name" value="RNA POLYMERASE SIGMA FACTOR HI_1459-RELATED"/>
    <property type="match status" value="1"/>
</dbReference>
<feature type="domain" description="RNA polymerase sigma-70 region 2" evidence="6">
    <location>
        <begin position="39"/>
        <end position="104"/>
    </location>
</feature>
<dbReference type="CDD" id="cd06171">
    <property type="entry name" value="Sigma70_r4"/>
    <property type="match status" value="1"/>
</dbReference>
<keyword evidence="2" id="KW-0805">Transcription regulation</keyword>
<keyword evidence="3" id="KW-0731">Sigma factor</keyword>
<keyword evidence="9" id="KW-1185">Reference proteome</keyword>
<keyword evidence="4" id="KW-0238">DNA-binding</keyword>
<proteinExistence type="inferred from homology"/>
<dbReference type="NCBIfam" id="TIGR02937">
    <property type="entry name" value="sigma70-ECF"/>
    <property type="match status" value="1"/>
</dbReference>
<dbReference type="SUPFAM" id="SSF88659">
    <property type="entry name" value="Sigma3 and sigma4 domains of RNA polymerase sigma factors"/>
    <property type="match status" value="1"/>
</dbReference>
<dbReference type="Pfam" id="PF08281">
    <property type="entry name" value="Sigma70_r4_2"/>
    <property type="match status" value="1"/>
</dbReference>
<dbReference type="PANTHER" id="PTHR43133">
    <property type="entry name" value="RNA POLYMERASE ECF-TYPE SIGMA FACTO"/>
    <property type="match status" value="1"/>
</dbReference>